<organism evidence="6 7">
    <name type="scientific">Anaerospora hongkongensis</name>
    <dbReference type="NCBI Taxonomy" id="244830"/>
    <lineage>
        <taxon>Bacteria</taxon>
        <taxon>Bacillati</taxon>
        <taxon>Bacillota</taxon>
        <taxon>Negativicutes</taxon>
        <taxon>Selenomonadales</taxon>
        <taxon>Sporomusaceae</taxon>
        <taxon>Anaerospora</taxon>
    </lineage>
</organism>
<feature type="domain" description="ABC transporter" evidence="5">
    <location>
        <begin position="6"/>
        <end position="207"/>
    </location>
</feature>
<dbReference type="NCBIfam" id="TIGR01189">
    <property type="entry name" value="ccmA"/>
    <property type="match status" value="1"/>
</dbReference>
<evidence type="ECO:0000256" key="2">
    <source>
        <dbReference type="ARBA" id="ARBA00022741"/>
    </source>
</evidence>
<dbReference type="InterPro" id="IPR005895">
    <property type="entry name" value="ABC_transptr_haem_export_CcmA"/>
</dbReference>
<dbReference type="SUPFAM" id="SSF52540">
    <property type="entry name" value="P-loop containing nucleoside triphosphate hydrolases"/>
    <property type="match status" value="1"/>
</dbReference>
<evidence type="ECO:0000313" key="7">
    <source>
        <dbReference type="Proteomes" id="UP000295063"/>
    </source>
</evidence>
<proteinExistence type="predicted"/>
<dbReference type="GO" id="GO:0022857">
    <property type="term" value="F:transmembrane transporter activity"/>
    <property type="evidence" value="ECO:0007669"/>
    <property type="project" value="InterPro"/>
</dbReference>
<dbReference type="RefSeq" id="WP_132079833.1">
    <property type="nucleotide sequence ID" value="NZ_DAMAKO010000005.1"/>
</dbReference>
<dbReference type="PANTHER" id="PTHR42939:SF1">
    <property type="entry name" value="ABC TRANSPORTER ATP-BINDING PROTEIN ALBC-RELATED"/>
    <property type="match status" value="1"/>
</dbReference>
<dbReference type="InterPro" id="IPR027417">
    <property type="entry name" value="P-loop_NTPase"/>
</dbReference>
<dbReference type="Pfam" id="PF00005">
    <property type="entry name" value="ABC_tran"/>
    <property type="match status" value="1"/>
</dbReference>
<evidence type="ECO:0000256" key="4">
    <source>
        <dbReference type="ARBA" id="ARBA00022840"/>
    </source>
</evidence>
<dbReference type="PANTHER" id="PTHR42939">
    <property type="entry name" value="ABC TRANSPORTER ATP-BINDING PROTEIN ALBC-RELATED"/>
    <property type="match status" value="1"/>
</dbReference>
<sequence length="207" mass="22482">MQGVIVELSDIAKSYGQRRLFSNITRRIGPGECLAVTGPNGSGKSTLLKIIAGLVRPNSGMVKVWRNGQELVSEQRLASCGLVSPEIILYQTMTGYENLEFLTRARGATINDEWLVACLDKVGLAGRQQELVNTYSTGMRQRLKFALLAALQPSIWLLDEPSSNLDASGRQIIQSLIEEALAKTATVIIATNEAEEADHAGQQLALV</sequence>
<keyword evidence="7" id="KW-1185">Reference proteome</keyword>
<dbReference type="AlphaFoldDB" id="A0A4R1Q1K5"/>
<reference evidence="6 7" key="1">
    <citation type="submission" date="2019-03" db="EMBL/GenBank/DDBJ databases">
        <title>Genomic Encyclopedia of Type Strains, Phase IV (KMG-IV): sequencing the most valuable type-strain genomes for metagenomic binning, comparative biology and taxonomic classification.</title>
        <authorList>
            <person name="Goeker M."/>
        </authorList>
    </citation>
    <scope>NUCLEOTIDE SEQUENCE [LARGE SCALE GENOMIC DNA]</scope>
    <source>
        <strain evidence="6 7">DSM 15969</strain>
    </source>
</reference>
<dbReference type="GO" id="GO:0016887">
    <property type="term" value="F:ATP hydrolysis activity"/>
    <property type="evidence" value="ECO:0007669"/>
    <property type="project" value="InterPro"/>
</dbReference>
<keyword evidence="1" id="KW-0813">Transport</keyword>
<evidence type="ECO:0000256" key="3">
    <source>
        <dbReference type="ARBA" id="ARBA00022748"/>
    </source>
</evidence>
<dbReference type="OrthoDB" id="9804819at2"/>
<dbReference type="InterPro" id="IPR003593">
    <property type="entry name" value="AAA+_ATPase"/>
</dbReference>
<dbReference type="Gene3D" id="3.40.50.300">
    <property type="entry name" value="P-loop containing nucleotide triphosphate hydrolases"/>
    <property type="match status" value="1"/>
</dbReference>
<dbReference type="GO" id="GO:0005524">
    <property type="term" value="F:ATP binding"/>
    <property type="evidence" value="ECO:0007669"/>
    <property type="project" value="UniProtKB-KW"/>
</dbReference>
<evidence type="ECO:0000259" key="5">
    <source>
        <dbReference type="PROSITE" id="PS50893"/>
    </source>
</evidence>
<dbReference type="InterPro" id="IPR003439">
    <property type="entry name" value="ABC_transporter-like_ATP-bd"/>
</dbReference>
<dbReference type="SMART" id="SM00382">
    <property type="entry name" value="AAA"/>
    <property type="match status" value="1"/>
</dbReference>
<dbReference type="InterPro" id="IPR051782">
    <property type="entry name" value="ABC_Transporter_VariousFunc"/>
</dbReference>
<dbReference type="CDD" id="cd03230">
    <property type="entry name" value="ABC_DR_subfamily_A"/>
    <property type="match status" value="1"/>
</dbReference>
<protein>
    <submittedName>
        <fullName evidence="6">Heme exporter protein A</fullName>
    </submittedName>
</protein>
<gene>
    <name evidence="6" type="ORF">EV210_106234</name>
</gene>
<dbReference type="EMBL" id="SLUI01000006">
    <property type="protein sequence ID" value="TCL37365.1"/>
    <property type="molecule type" value="Genomic_DNA"/>
</dbReference>
<keyword evidence="2" id="KW-0547">Nucleotide-binding</keyword>
<comment type="caution">
    <text evidence="6">The sequence shown here is derived from an EMBL/GenBank/DDBJ whole genome shotgun (WGS) entry which is preliminary data.</text>
</comment>
<evidence type="ECO:0000256" key="1">
    <source>
        <dbReference type="ARBA" id="ARBA00022448"/>
    </source>
</evidence>
<evidence type="ECO:0000313" key="6">
    <source>
        <dbReference type="EMBL" id="TCL37365.1"/>
    </source>
</evidence>
<name>A0A4R1Q1K5_9FIRM</name>
<dbReference type="PROSITE" id="PS50893">
    <property type="entry name" value="ABC_TRANSPORTER_2"/>
    <property type="match status" value="1"/>
</dbReference>
<dbReference type="GO" id="GO:0017004">
    <property type="term" value="P:cytochrome complex assembly"/>
    <property type="evidence" value="ECO:0007669"/>
    <property type="project" value="UniProtKB-KW"/>
</dbReference>
<keyword evidence="4" id="KW-0067">ATP-binding</keyword>
<keyword evidence="3" id="KW-0201">Cytochrome c-type biogenesis</keyword>
<dbReference type="Proteomes" id="UP000295063">
    <property type="component" value="Unassembled WGS sequence"/>
</dbReference>
<accession>A0A4R1Q1K5</accession>